<dbReference type="CDD" id="cd12153">
    <property type="entry name" value="F1-ATPase_epsilon"/>
    <property type="match status" value="1"/>
</dbReference>
<comment type="similarity">
    <text evidence="1">Belongs to the eukaryotic ATPase epsilon family.</text>
</comment>
<dbReference type="GO" id="GO:0046933">
    <property type="term" value="F:proton-transporting ATP synthase activity, rotational mechanism"/>
    <property type="evidence" value="ECO:0007669"/>
    <property type="project" value="InterPro"/>
</dbReference>
<dbReference type="Gene3D" id="1.10.1620.20">
    <property type="entry name" value="ATP synthase, F1 complex, epsilon subunit superfamily, mitochondrial"/>
    <property type="match status" value="1"/>
</dbReference>
<dbReference type="SUPFAM" id="SSF48690">
    <property type="entry name" value="Epsilon subunit of mitochondrial F1F0-ATP synthase"/>
    <property type="match status" value="1"/>
</dbReference>
<dbReference type="EMBL" id="CAJDYZ010006662">
    <property type="protein sequence ID" value="CAD1473570.1"/>
    <property type="molecule type" value="Genomic_DNA"/>
</dbReference>
<evidence type="ECO:0008006" key="4">
    <source>
        <dbReference type="Google" id="ProtNLM"/>
    </source>
</evidence>
<dbReference type="PANTHER" id="PTHR12448">
    <property type="entry name" value="ATP SYNTHASE EPSILON CHAIN, MITOCHONDRIAL"/>
    <property type="match status" value="1"/>
</dbReference>
<name>A0A6V7H3K3_9HYME</name>
<organism evidence="2 3">
    <name type="scientific">Heterotrigona itama</name>
    <dbReference type="NCBI Taxonomy" id="395501"/>
    <lineage>
        <taxon>Eukaryota</taxon>
        <taxon>Metazoa</taxon>
        <taxon>Ecdysozoa</taxon>
        <taxon>Arthropoda</taxon>
        <taxon>Hexapoda</taxon>
        <taxon>Insecta</taxon>
        <taxon>Pterygota</taxon>
        <taxon>Neoptera</taxon>
        <taxon>Endopterygota</taxon>
        <taxon>Hymenoptera</taxon>
        <taxon>Apocrita</taxon>
        <taxon>Aculeata</taxon>
        <taxon>Apoidea</taxon>
        <taxon>Anthophila</taxon>
        <taxon>Apidae</taxon>
        <taxon>Heterotrigona</taxon>
    </lineage>
</organism>
<dbReference type="AlphaFoldDB" id="A0A6V7H3K3"/>
<dbReference type="InterPro" id="IPR006721">
    <property type="entry name" value="ATP_synth_F1_esu_mt"/>
</dbReference>
<dbReference type="OrthoDB" id="269124at2759"/>
<dbReference type="PANTHER" id="PTHR12448:SF0">
    <property type="entry name" value="ATP SYNTHASE SUBUNIT EPSILON, MITOCHONDRIAL"/>
    <property type="match status" value="1"/>
</dbReference>
<dbReference type="GO" id="GO:0045259">
    <property type="term" value="C:proton-transporting ATP synthase complex"/>
    <property type="evidence" value="ECO:0007669"/>
    <property type="project" value="InterPro"/>
</dbReference>
<dbReference type="GO" id="GO:0005743">
    <property type="term" value="C:mitochondrial inner membrane"/>
    <property type="evidence" value="ECO:0007669"/>
    <property type="project" value="InterPro"/>
</dbReference>
<feature type="non-terminal residue" evidence="2">
    <location>
        <position position="155"/>
    </location>
</feature>
<reference evidence="2" key="1">
    <citation type="submission" date="2020-07" db="EMBL/GenBank/DDBJ databases">
        <authorList>
            <person name="Nazaruddin N."/>
        </authorList>
    </citation>
    <scope>NUCLEOTIDE SEQUENCE</scope>
</reference>
<accession>A0A6V7H3K3</accession>
<protein>
    <recommendedName>
        <fullName evidence="4">ATP synthase subunit epsilon, mitochondrial</fullName>
    </recommendedName>
</protein>
<dbReference type="Pfam" id="PF04627">
    <property type="entry name" value="ATP-synt_Eps"/>
    <property type="match status" value="1"/>
</dbReference>
<dbReference type="InterPro" id="IPR036742">
    <property type="entry name" value="ATP_synth_F1_esu_sf_mt"/>
</dbReference>
<evidence type="ECO:0000256" key="1">
    <source>
        <dbReference type="ARBA" id="ARBA00009502"/>
    </source>
</evidence>
<dbReference type="Proteomes" id="UP000752696">
    <property type="component" value="Unassembled WGS sequence"/>
</dbReference>
<sequence length="155" mass="17447">MPTPPGRERSMENPCIAVSFAPADDCPLPPADCATVLLALAPIPVLSDDNVFLNLEESSKISFQLLKIFSPDRRRERSTFRIFVLAVILRALTRFFQTVLVLSSLSTIAVERYINYSQIAARVVRRALKADLRSEALKRDEVNVKFTRWKDGKPA</sequence>
<proteinExistence type="inferred from homology"/>
<comment type="caution">
    <text evidence="2">The sequence shown here is derived from an EMBL/GenBank/DDBJ whole genome shotgun (WGS) entry which is preliminary data.</text>
</comment>
<evidence type="ECO:0000313" key="3">
    <source>
        <dbReference type="Proteomes" id="UP000752696"/>
    </source>
</evidence>
<evidence type="ECO:0000313" key="2">
    <source>
        <dbReference type="EMBL" id="CAD1473570.1"/>
    </source>
</evidence>
<dbReference type="GO" id="GO:0042776">
    <property type="term" value="P:proton motive force-driven mitochondrial ATP synthesis"/>
    <property type="evidence" value="ECO:0007669"/>
    <property type="project" value="TreeGrafter"/>
</dbReference>
<keyword evidence="3" id="KW-1185">Reference proteome</keyword>
<gene>
    <name evidence="2" type="ORF">MHI_LOCUS399184</name>
</gene>